<dbReference type="AlphaFoldDB" id="A0A560H9X1"/>
<dbReference type="NCBIfam" id="TIGR02391">
    <property type="entry name" value="hypoth_ymh"/>
    <property type="match status" value="1"/>
</dbReference>
<dbReference type="RefSeq" id="WP_145732328.1">
    <property type="nucleotide sequence ID" value="NZ_VITR01000006.1"/>
</dbReference>
<reference evidence="2 3" key="1">
    <citation type="submission" date="2019-06" db="EMBL/GenBank/DDBJ databases">
        <title>Genomic Encyclopedia of Type Strains, Phase IV (KMG-V): Genome sequencing to study the core and pangenomes of soil and plant-associated prokaryotes.</title>
        <authorList>
            <person name="Whitman W."/>
        </authorList>
    </citation>
    <scope>NUCLEOTIDE SEQUENCE [LARGE SCALE GENOMIC DNA]</scope>
    <source>
        <strain evidence="2 3">BR 11622</strain>
    </source>
</reference>
<keyword evidence="3" id="KW-1185">Reference proteome</keyword>
<dbReference type="Pfam" id="PF09509">
    <property type="entry name" value="Hypoth_Ymh"/>
    <property type="match status" value="1"/>
</dbReference>
<dbReference type="Proteomes" id="UP000315751">
    <property type="component" value="Unassembled WGS sequence"/>
</dbReference>
<gene>
    <name evidence="2" type="ORF">FBZ90_106189</name>
</gene>
<name>A0A560H9X1_9PROT</name>
<protein>
    <submittedName>
        <fullName evidence="2">Uncharacterized protein (TIGR02391 family)</fullName>
    </submittedName>
</protein>
<feature type="domain" description="Conserved hypothetical protein CHP02391" evidence="1">
    <location>
        <begin position="137"/>
        <end position="257"/>
    </location>
</feature>
<sequence length="266" mass="29433">MSFFSQSQLEAIANSLADTTEGLTGSEIEHLLATCKMSDPSPSLTKRHRLFNAFVESQKVRQDRRAVLAFIRHAMKPERFARQPLRFEPMRANLNRALAFAGLAVDASGILSNVEQATTLPEAERRANELRTDLLSRGVHPDILVFCRAELLADNYFHAVLEATKSIADKLRRRTGLTDDGGLLVDHALTGDPPMLAINALSNESEKSEQKGFANLVKGTFGMFRNTTAHAARIHWSMTKADAEDLLSLASLIHRRLDSATMPPRA</sequence>
<evidence type="ECO:0000259" key="1">
    <source>
        <dbReference type="Pfam" id="PF09509"/>
    </source>
</evidence>
<organism evidence="2 3">
    <name type="scientific">Nitrospirillum amazonense</name>
    <dbReference type="NCBI Taxonomy" id="28077"/>
    <lineage>
        <taxon>Bacteria</taxon>
        <taxon>Pseudomonadati</taxon>
        <taxon>Pseudomonadota</taxon>
        <taxon>Alphaproteobacteria</taxon>
        <taxon>Rhodospirillales</taxon>
        <taxon>Azospirillaceae</taxon>
        <taxon>Nitrospirillum</taxon>
    </lineage>
</organism>
<evidence type="ECO:0000313" key="3">
    <source>
        <dbReference type="Proteomes" id="UP000315751"/>
    </source>
</evidence>
<comment type="caution">
    <text evidence="2">The sequence shown here is derived from an EMBL/GenBank/DDBJ whole genome shotgun (WGS) entry which is preliminary data.</text>
</comment>
<evidence type="ECO:0000313" key="2">
    <source>
        <dbReference type="EMBL" id="TWB42589.1"/>
    </source>
</evidence>
<accession>A0A560H9X1</accession>
<dbReference type="EMBL" id="VITR01000006">
    <property type="protein sequence ID" value="TWB42589.1"/>
    <property type="molecule type" value="Genomic_DNA"/>
</dbReference>
<dbReference type="OrthoDB" id="1863356at2"/>
<dbReference type="InterPro" id="IPR012654">
    <property type="entry name" value="CHP02391"/>
</dbReference>
<proteinExistence type="predicted"/>